<feature type="compositionally biased region" description="Gly residues" evidence="1">
    <location>
        <begin position="96"/>
        <end position="113"/>
    </location>
</feature>
<organism evidence="2 3">
    <name type="scientific">Mycena pura</name>
    <dbReference type="NCBI Taxonomy" id="153505"/>
    <lineage>
        <taxon>Eukaryota</taxon>
        <taxon>Fungi</taxon>
        <taxon>Dikarya</taxon>
        <taxon>Basidiomycota</taxon>
        <taxon>Agaricomycotina</taxon>
        <taxon>Agaricomycetes</taxon>
        <taxon>Agaricomycetidae</taxon>
        <taxon>Agaricales</taxon>
        <taxon>Marasmiineae</taxon>
        <taxon>Mycenaceae</taxon>
        <taxon>Mycena</taxon>
    </lineage>
</organism>
<comment type="caution">
    <text evidence="2">The sequence shown here is derived from an EMBL/GenBank/DDBJ whole genome shotgun (WGS) entry which is preliminary data.</text>
</comment>
<reference evidence="2" key="1">
    <citation type="submission" date="2023-03" db="EMBL/GenBank/DDBJ databases">
        <title>Massive genome expansion in bonnet fungi (Mycena s.s.) driven by repeated elements and novel gene families across ecological guilds.</title>
        <authorList>
            <consortium name="Lawrence Berkeley National Laboratory"/>
            <person name="Harder C.B."/>
            <person name="Miyauchi S."/>
            <person name="Viragh M."/>
            <person name="Kuo A."/>
            <person name="Thoen E."/>
            <person name="Andreopoulos B."/>
            <person name="Lu D."/>
            <person name="Skrede I."/>
            <person name="Drula E."/>
            <person name="Henrissat B."/>
            <person name="Morin E."/>
            <person name="Kohler A."/>
            <person name="Barry K."/>
            <person name="LaButti K."/>
            <person name="Morin E."/>
            <person name="Salamov A."/>
            <person name="Lipzen A."/>
            <person name="Mereny Z."/>
            <person name="Hegedus B."/>
            <person name="Baldrian P."/>
            <person name="Stursova M."/>
            <person name="Weitz H."/>
            <person name="Taylor A."/>
            <person name="Grigoriev I.V."/>
            <person name="Nagy L.G."/>
            <person name="Martin F."/>
            <person name="Kauserud H."/>
        </authorList>
    </citation>
    <scope>NUCLEOTIDE SEQUENCE</scope>
    <source>
        <strain evidence="2">9144</strain>
    </source>
</reference>
<dbReference type="EMBL" id="JARJCW010000023">
    <property type="protein sequence ID" value="KAJ7212559.1"/>
    <property type="molecule type" value="Genomic_DNA"/>
</dbReference>
<proteinExistence type="predicted"/>
<keyword evidence="3" id="KW-1185">Reference proteome</keyword>
<dbReference type="AlphaFoldDB" id="A0AAD6VGR1"/>
<evidence type="ECO:0000256" key="1">
    <source>
        <dbReference type="SAM" id="MobiDB-lite"/>
    </source>
</evidence>
<gene>
    <name evidence="2" type="ORF">GGX14DRAFT_620784</name>
</gene>
<evidence type="ECO:0000313" key="3">
    <source>
        <dbReference type="Proteomes" id="UP001219525"/>
    </source>
</evidence>
<evidence type="ECO:0000313" key="2">
    <source>
        <dbReference type="EMBL" id="KAJ7212559.1"/>
    </source>
</evidence>
<feature type="region of interest" description="Disordered" evidence="1">
    <location>
        <begin position="93"/>
        <end position="113"/>
    </location>
</feature>
<sequence length="163" mass="15505">MSLDDLNVLAGLASDGVRMLRGAPGAGMVYATYGGASAGAGLQGPRARAQTPGTQEAESREFGKAYIRTPLKGPGAGGVDPLGLQTLSASAAAAGSSGGAGNGNGNGNGGRSDGGICRARAGVSVHHLPLPLPQAAAPGAGTGQTIHNADDAAIVPGGGACAH</sequence>
<accession>A0AAD6VGR1</accession>
<name>A0AAD6VGR1_9AGAR</name>
<protein>
    <submittedName>
        <fullName evidence="2">Uncharacterized protein</fullName>
    </submittedName>
</protein>
<dbReference type="Proteomes" id="UP001219525">
    <property type="component" value="Unassembled WGS sequence"/>
</dbReference>